<feature type="transmembrane region" description="Helical" evidence="2">
    <location>
        <begin position="294"/>
        <end position="315"/>
    </location>
</feature>
<dbReference type="EMBL" id="JACEFB010000011">
    <property type="protein sequence ID" value="MBA2227168.1"/>
    <property type="molecule type" value="Genomic_DNA"/>
</dbReference>
<feature type="transmembrane region" description="Helical" evidence="2">
    <location>
        <begin position="109"/>
        <end position="130"/>
    </location>
</feature>
<dbReference type="AlphaFoldDB" id="A0A7V9ACP2"/>
<feature type="transmembrane region" description="Helical" evidence="2">
    <location>
        <begin position="46"/>
        <end position="62"/>
    </location>
</feature>
<dbReference type="Proteomes" id="UP000542342">
    <property type="component" value="Unassembled WGS sequence"/>
</dbReference>
<evidence type="ECO:0000313" key="3">
    <source>
        <dbReference type="EMBL" id="MBA2227168.1"/>
    </source>
</evidence>
<keyword evidence="4" id="KW-1185">Reference proteome</keyword>
<accession>A0A7V9ACP2</accession>
<feature type="transmembrane region" description="Helical" evidence="2">
    <location>
        <begin position="145"/>
        <end position="169"/>
    </location>
</feature>
<gene>
    <name evidence="3" type="ORF">H0921_13475</name>
</gene>
<organism evidence="3 4">
    <name type="scientific">Thermogemmata fonticola</name>
    <dbReference type="NCBI Taxonomy" id="2755323"/>
    <lineage>
        <taxon>Bacteria</taxon>
        <taxon>Pseudomonadati</taxon>
        <taxon>Planctomycetota</taxon>
        <taxon>Planctomycetia</taxon>
        <taxon>Gemmatales</taxon>
        <taxon>Gemmataceae</taxon>
        <taxon>Thermogemmata</taxon>
    </lineage>
</organism>
<keyword evidence="2" id="KW-1133">Transmembrane helix</keyword>
<keyword evidence="2" id="KW-0472">Membrane</keyword>
<evidence type="ECO:0000256" key="1">
    <source>
        <dbReference type="SAM" id="MobiDB-lite"/>
    </source>
</evidence>
<feature type="transmembrane region" description="Helical" evidence="2">
    <location>
        <begin position="254"/>
        <end position="274"/>
    </location>
</feature>
<feature type="transmembrane region" description="Helical" evidence="2">
    <location>
        <begin position="213"/>
        <end position="233"/>
    </location>
</feature>
<dbReference type="RefSeq" id="WP_194539005.1">
    <property type="nucleotide sequence ID" value="NZ_JACEFB010000011.1"/>
</dbReference>
<sequence>MKLLTRVWPGSRRFLRNGGRFTLVLCGFVLALEVAGRFARHDFQDLLGLLALNVALITVVIRHRRTPLPWLEGLLELCGQWGYQASQWQYKLGLDLRGEPPLPQAVPRWITWGIAGLVLWGMLAGLLWYLAPEAGWRLLGVYGSYTLYLAALGILWLLLLLLTFFGVYVPVTVLDRLLKTRLGDPDRRGVELAAVVAYAVLISALAWEAPCGWILLINGGLLLFTAAVGLLLGRDEAAVVWQSRRGIRALPIRRLLTLVAFLLLLLTADILVTACGNRLWGPPPGQDPLPLTGLLGAVAAWLLPGLWAVTLAFWCQSRRHDPARRTPPTVHIGGTDPLAIARAATLIRRWGWYVRRHPAPRQSGDVPILIVPPEQSQATDFDPPWPLRVSVEDLQRPEVRERLERRDVIQLRRQLFRGLHKLFKRLAPYRGPGGGAFWLAPHWWFLDSAGREESDPNSEEGRASLVGPPYHTVLSRRARQHAHALLRATHIDIIFVEDGVSFKHVERVLRILAELYDVHGGRRRAEDLHFRGLPKVRVMIHDYAPGNPFTHELYPEPKYLDLSRLRALHIFKDRGGEEEPITPPHEFSYTPAPSLSV</sequence>
<feature type="transmembrane region" description="Helical" evidence="2">
    <location>
        <begin position="190"/>
        <end position="207"/>
    </location>
</feature>
<comment type="caution">
    <text evidence="3">The sequence shown here is derived from an EMBL/GenBank/DDBJ whole genome shotgun (WGS) entry which is preliminary data.</text>
</comment>
<evidence type="ECO:0000313" key="4">
    <source>
        <dbReference type="Proteomes" id="UP000542342"/>
    </source>
</evidence>
<reference evidence="3 4" key="1">
    <citation type="submission" date="2020-07" db="EMBL/GenBank/DDBJ databases">
        <title>Thermogemmata thermophila gen. nov., sp. nov., a novel moderate thermophilic planctomycete from a Kamchatka hot spring.</title>
        <authorList>
            <person name="Elcheninov A.G."/>
            <person name="Podosokorskaya O.A."/>
            <person name="Kovaleva O.L."/>
            <person name="Novikov A."/>
            <person name="Bonch-Osmolovskaya E.A."/>
            <person name="Toshchakov S.V."/>
            <person name="Kublanov I.V."/>
        </authorList>
    </citation>
    <scope>NUCLEOTIDE SEQUENCE [LARGE SCALE GENOMIC DNA]</scope>
    <source>
        <strain evidence="3 4">2918</strain>
    </source>
</reference>
<proteinExistence type="predicted"/>
<name>A0A7V9ACP2_9BACT</name>
<feature type="region of interest" description="Disordered" evidence="1">
    <location>
        <begin position="575"/>
        <end position="597"/>
    </location>
</feature>
<protein>
    <submittedName>
        <fullName evidence="3">Uncharacterized protein</fullName>
    </submittedName>
</protein>
<keyword evidence="2" id="KW-0812">Transmembrane</keyword>
<evidence type="ECO:0000256" key="2">
    <source>
        <dbReference type="SAM" id="Phobius"/>
    </source>
</evidence>